<proteinExistence type="inferred from homology"/>
<dbReference type="KEGG" id="srhi:H9L12_03530"/>
<dbReference type="Gene3D" id="1.20.140.70">
    <property type="entry name" value="Oligopeptidase f, N-terminal domain"/>
    <property type="match status" value="1"/>
</dbReference>
<feature type="signal peptide" evidence="7">
    <location>
        <begin position="1"/>
        <end position="27"/>
    </location>
</feature>
<dbReference type="Pfam" id="PF01432">
    <property type="entry name" value="Peptidase_M3"/>
    <property type="match status" value="1"/>
</dbReference>
<dbReference type="GO" id="GO:0004222">
    <property type="term" value="F:metalloendopeptidase activity"/>
    <property type="evidence" value="ECO:0007669"/>
    <property type="project" value="InterPro"/>
</dbReference>
<evidence type="ECO:0000256" key="1">
    <source>
        <dbReference type="ARBA" id="ARBA00022670"/>
    </source>
</evidence>
<feature type="chain" id="PRO_5028841152" evidence="7">
    <location>
        <begin position="28"/>
        <end position="622"/>
    </location>
</feature>
<keyword evidence="11" id="KW-1185">Reference proteome</keyword>
<dbReference type="Pfam" id="PF08439">
    <property type="entry name" value="Peptidase_M3_N"/>
    <property type="match status" value="1"/>
</dbReference>
<keyword evidence="4 6" id="KW-0862">Zinc</keyword>
<evidence type="ECO:0000313" key="11">
    <source>
        <dbReference type="Proteomes" id="UP000515955"/>
    </source>
</evidence>
<dbReference type="EMBL" id="CP060717">
    <property type="protein sequence ID" value="QNN65650.1"/>
    <property type="molecule type" value="Genomic_DNA"/>
</dbReference>
<dbReference type="Gene3D" id="1.10.1370.20">
    <property type="entry name" value="Oligoendopeptidase f, C-terminal domain"/>
    <property type="match status" value="1"/>
</dbReference>
<dbReference type="AlphaFoldDB" id="A0A7G9SCS5"/>
<comment type="cofactor">
    <cofactor evidence="6">
        <name>Zn(2+)</name>
        <dbReference type="ChEBI" id="CHEBI:29105"/>
    </cofactor>
    <text evidence="6">Binds 1 zinc ion.</text>
</comment>
<protein>
    <submittedName>
        <fullName evidence="10">Oligoendopeptidase F family protein</fullName>
    </submittedName>
</protein>
<evidence type="ECO:0000313" key="10">
    <source>
        <dbReference type="EMBL" id="QNN65650.1"/>
    </source>
</evidence>
<dbReference type="Proteomes" id="UP000515955">
    <property type="component" value="Chromosome"/>
</dbReference>
<dbReference type="SUPFAM" id="SSF55486">
    <property type="entry name" value="Metalloproteases ('zincins'), catalytic domain"/>
    <property type="match status" value="1"/>
</dbReference>
<gene>
    <name evidence="10" type="ORF">H9L12_03530</name>
</gene>
<dbReference type="InterPro" id="IPR001567">
    <property type="entry name" value="Pept_M3A_M3B_dom"/>
</dbReference>
<evidence type="ECO:0000259" key="8">
    <source>
        <dbReference type="Pfam" id="PF01432"/>
    </source>
</evidence>
<evidence type="ECO:0000256" key="2">
    <source>
        <dbReference type="ARBA" id="ARBA00022723"/>
    </source>
</evidence>
<dbReference type="InterPro" id="IPR013647">
    <property type="entry name" value="OligopepF_N_dom"/>
</dbReference>
<evidence type="ECO:0000256" key="4">
    <source>
        <dbReference type="ARBA" id="ARBA00022833"/>
    </source>
</evidence>
<dbReference type="CDD" id="cd09608">
    <property type="entry name" value="M3B_PepF"/>
    <property type="match status" value="1"/>
</dbReference>
<evidence type="ECO:0000256" key="7">
    <source>
        <dbReference type="SAM" id="SignalP"/>
    </source>
</evidence>
<dbReference type="GO" id="GO:0006508">
    <property type="term" value="P:proteolysis"/>
    <property type="evidence" value="ECO:0007669"/>
    <property type="project" value="UniProtKB-KW"/>
</dbReference>
<accession>A0A7G9SCS5</accession>
<dbReference type="RefSeq" id="WP_187542635.1">
    <property type="nucleotide sequence ID" value="NZ_CP060717.1"/>
</dbReference>
<dbReference type="PROSITE" id="PS51318">
    <property type="entry name" value="TAT"/>
    <property type="match status" value="1"/>
</dbReference>
<evidence type="ECO:0000259" key="9">
    <source>
        <dbReference type="Pfam" id="PF08439"/>
    </source>
</evidence>
<comment type="similarity">
    <text evidence="6">Belongs to the peptidase M3 family.</text>
</comment>
<organism evidence="10 11">
    <name type="scientific">Sphingomonas rhizophila</name>
    <dbReference type="NCBI Taxonomy" id="2071607"/>
    <lineage>
        <taxon>Bacteria</taxon>
        <taxon>Pseudomonadati</taxon>
        <taxon>Pseudomonadota</taxon>
        <taxon>Alphaproteobacteria</taxon>
        <taxon>Sphingomonadales</taxon>
        <taxon>Sphingomonadaceae</taxon>
        <taxon>Sphingomonas</taxon>
    </lineage>
</organism>
<sequence length="622" mass="68954">MFEASRREVLLTATAAAAIANSGAAMAFSDPATDASGATWDLTDLYSTPAAWETERQALMKAIPTLVQYKGRLGQGASTLRGAFEAQSALSKRLGRLYIYASLKSDEDVRIAANQERKQKARDAYTAYSEATSWVVPELIAVGASKLRGFIASDPGLKKFAFGIEDTLRLAPHTLDANGERLLALAGTPLSGPSDISEQLRSSDIPRPTVKLSDGREVRLDDQGYTNARSAQNRADRKLVFDKFWGSYKAFENSLGTSLAARVQGSIFSSKARNYKSSLDAALSDSNLPEGVYRTLIAETNRGLPVLHRYFALRQRMLGLPDMGYWDIYPPLVKSDRKYSLDEMQALTLEAIKPLGADYVAQFDRASRQKWMDPFPRKGKTSGAYMSGGAYDVHPYLLLNLSDQYDGLSTYAHEWGHAMHTLLAKAAQPYELAGYPTFTAEVASTAQELMLVQTLLDRAQTKEDKLFFLGQLMENYRGTFFRQAMFGEFQLAIHEMAERGEGLSGEKMSALYIDLLKRYHGPNVRIEPDYAVEWAFIPHFYRTFYVYQYATSITAANFFADSVMKGGPAERDRYLAVLKAGGSDYGYNLLKIGGLDMASPTPYRTLVANFSSVLDQAERLLA</sequence>
<evidence type="ECO:0000256" key="5">
    <source>
        <dbReference type="ARBA" id="ARBA00023049"/>
    </source>
</evidence>
<keyword evidence="1 6" id="KW-0645">Protease</keyword>
<feature type="domain" description="Oligopeptidase F N-terminal" evidence="9">
    <location>
        <begin position="138"/>
        <end position="205"/>
    </location>
</feature>
<keyword evidence="3 6" id="KW-0378">Hydrolase</keyword>
<reference evidence="10 11" key="1">
    <citation type="submission" date="2020-08" db="EMBL/GenBank/DDBJ databases">
        <title>Genome sequence of Sphingomonas rhizophila KACC 19189T.</title>
        <authorList>
            <person name="Hyun D.-W."/>
            <person name="Bae J.-W."/>
        </authorList>
    </citation>
    <scope>NUCLEOTIDE SEQUENCE [LARGE SCALE GENOMIC DNA]</scope>
    <source>
        <strain evidence="10 11">KACC 19189</strain>
    </source>
</reference>
<dbReference type="InterPro" id="IPR042088">
    <property type="entry name" value="OligoPept_F_C"/>
</dbReference>
<keyword evidence="7" id="KW-0732">Signal</keyword>
<feature type="domain" description="Peptidase M3A/M3B catalytic" evidence="8">
    <location>
        <begin position="230"/>
        <end position="603"/>
    </location>
</feature>
<evidence type="ECO:0000256" key="6">
    <source>
        <dbReference type="RuleBase" id="RU003435"/>
    </source>
</evidence>
<dbReference type="GO" id="GO:0046872">
    <property type="term" value="F:metal ion binding"/>
    <property type="evidence" value="ECO:0007669"/>
    <property type="project" value="UniProtKB-UniRule"/>
</dbReference>
<keyword evidence="5 6" id="KW-0482">Metalloprotease</keyword>
<keyword evidence="2 6" id="KW-0479">Metal-binding</keyword>
<dbReference type="InterPro" id="IPR006311">
    <property type="entry name" value="TAT_signal"/>
</dbReference>
<dbReference type="Gene3D" id="1.10.287.830">
    <property type="entry name" value="putative peptidase helix hairpin domain like"/>
    <property type="match status" value="1"/>
</dbReference>
<evidence type="ECO:0000256" key="3">
    <source>
        <dbReference type="ARBA" id="ARBA00022801"/>
    </source>
</evidence>
<name>A0A7G9SCS5_9SPHN</name>